<gene>
    <name evidence="2" type="ORF">HAX54_022775</name>
</gene>
<name>A0ABS8S4B6_DATST</name>
<feature type="region of interest" description="Disordered" evidence="1">
    <location>
        <begin position="1"/>
        <end position="39"/>
    </location>
</feature>
<evidence type="ECO:0000313" key="2">
    <source>
        <dbReference type="EMBL" id="MCD7453963.1"/>
    </source>
</evidence>
<evidence type="ECO:0000256" key="1">
    <source>
        <dbReference type="SAM" id="MobiDB-lite"/>
    </source>
</evidence>
<evidence type="ECO:0000313" key="3">
    <source>
        <dbReference type="Proteomes" id="UP000823775"/>
    </source>
</evidence>
<feature type="compositionally biased region" description="Polar residues" evidence="1">
    <location>
        <begin position="23"/>
        <end position="36"/>
    </location>
</feature>
<comment type="caution">
    <text evidence="2">The sequence shown here is derived from an EMBL/GenBank/DDBJ whole genome shotgun (WGS) entry which is preliminary data.</text>
</comment>
<feature type="compositionally biased region" description="Basic and acidic residues" evidence="1">
    <location>
        <begin position="1"/>
        <end position="10"/>
    </location>
</feature>
<proteinExistence type="predicted"/>
<keyword evidence="3" id="KW-1185">Reference proteome</keyword>
<dbReference type="EMBL" id="JACEIK010000275">
    <property type="protein sequence ID" value="MCD7453963.1"/>
    <property type="molecule type" value="Genomic_DNA"/>
</dbReference>
<reference evidence="2 3" key="1">
    <citation type="journal article" date="2021" name="BMC Genomics">
        <title>Datura genome reveals duplications of psychoactive alkaloid biosynthetic genes and high mutation rate following tissue culture.</title>
        <authorList>
            <person name="Rajewski A."/>
            <person name="Carter-House D."/>
            <person name="Stajich J."/>
            <person name="Litt A."/>
        </authorList>
    </citation>
    <scope>NUCLEOTIDE SEQUENCE [LARGE SCALE GENOMIC DNA]</scope>
    <source>
        <strain evidence="2">AR-01</strain>
    </source>
</reference>
<feature type="compositionally biased region" description="Basic and acidic residues" evidence="1">
    <location>
        <begin position="72"/>
        <end position="85"/>
    </location>
</feature>
<feature type="region of interest" description="Disordered" evidence="1">
    <location>
        <begin position="61"/>
        <end position="105"/>
    </location>
</feature>
<protein>
    <submittedName>
        <fullName evidence="2">Uncharacterized protein</fullName>
    </submittedName>
</protein>
<sequence length="105" mass="11527">MQRSELEMTNRMRMAQAARGSHTLAQCQARRGSSNAAWAGARHPNTRAMTHAKQPPACAMEGATRNGGRGKGRCDAARIPKREKSGFPTSTRKSKIKSQDTFIKE</sequence>
<dbReference type="Proteomes" id="UP000823775">
    <property type="component" value="Unassembled WGS sequence"/>
</dbReference>
<organism evidence="2 3">
    <name type="scientific">Datura stramonium</name>
    <name type="common">Jimsonweed</name>
    <name type="synonym">Common thornapple</name>
    <dbReference type="NCBI Taxonomy" id="4076"/>
    <lineage>
        <taxon>Eukaryota</taxon>
        <taxon>Viridiplantae</taxon>
        <taxon>Streptophyta</taxon>
        <taxon>Embryophyta</taxon>
        <taxon>Tracheophyta</taxon>
        <taxon>Spermatophyta</taxon>
        <taxon>Magnoliopsida</taxon>
        <taxon>eudicotyledons</taxon>
        <taxon>Gunneridae</taxon>
        <taxon>Pentapetalae</taxon>
        <taxon>asterids</taxon>
        <taxon>lamiids</taxon>
        <taxon>Solanales</taxon>
        <taxon>Solanaceae</taxon>
        <taxon>Solanoideae</taxon>
        <taxon>Datureae</taxon>
        <taxon>Datura</taxon>
    </lineage>
</organism>
<accession>A0ABS8S4B6</accession>